<feature type="compositionally biased region" description="Low complexity" evidence="2">
    <location>
        <begin position="220"/>
        <end position="233"/>
    </location>
</feature>
<accession>A0AA36JLV5</accession>
<dbReference type="GO" id="GO:0005524">
    <property type="term" value="F:ATP binding"/>
    <property type="evidence" value="ECO:0007669"/>
    <property type="project" value="UniProtKB-UniRule"/>
</dbReference>
<feature type="compositionally biased region" description="Basic and acidic residues" evidence="2">
    <location>
        <begin position="173"/>
        <end position="188"/>
    </location>
</feature>
<feature type="binding site" evidence="1">
    <location>
        <begin position="443"/>
        <end position="450"/>
    </location>
    <ligand>
        <name>ATP</name>
        <dbReference type="ChEBI" id="CHEBI:30616"/>
    </ligand>
</feature>
<dbReference type="GO" id="GO:0003777">
    <property type="term" value="F:microtubule motor activity"/>
    <property type="evidence" value="ECO:0007669"/>
    <property type="project" value="InterPro"/>
</dbReference>
<dbReference type="PRINTS" id="PR00380">
    <property type="entry name" value="KINESINHEAVY"/>
</dbReference>
<dbReference type="AlphaFoldDB" id="A0AA36JLV5"/>
<keyword evidence="1" id="KW-0505">Motor protein</keyword>
<feature type="compositionally biased region" description="Basic and acidic residues" evidence="2">
    <location>
        <begin position="283"/>
        <end position="296"/>
    </location>
</feature>
<keyword evidence="5" id="KW-1185">Reference proteome</keyword>
<sequence length="752" mass="85386">MPHPAVREMETTLMPNHLPLEHIQLDMNQEDYDMRNEDLTPGPGAFTSPPSNCPAGAVQHPQKWSEDQVREWWEKRTKRRPNVEGLSKGTDGRNIMRWNMNRFEQMTKGDSHLAMALYQDLRNEVQRFEHFRKTGVVLKASPIAVPEKRTSKKENFQPPVRREVTEVKAATAPREKRPAVGLKKEPSVKRAVPKAMRRASSNSGTKMTHAVTTKSEGAPERLACARARSSSRPSPERKCKSMQPEPEPEERRTMVMEDLADAALHRLSSPTKREVSIHSARSHKSEPERKAEEVSRRPKSARLKADKEDEEETRQMFDKRELRKRHKDLFEDYVQRWRQRQPETPPNEAEPCRVRVYVRKRPLFGYEQEAEEFDVATAKGRKIVIHNCLTKADLRSLFISHMGFQFAEVFGEAASDEEVYQSTACPAVQHLLQNKVATLFMFGQTGSGKTHTMGGLVQRAAQHIFQQEPTVTLTAFEIAGKVMRDLLDHTHKEKELKIREDKGGNTQVLGLHSLEASSPEQLQRFMTEAQNGRATRATQVNETSSRSHAVFQIRKADSTATLTLVDCAGSERREDTTNHDARSRKDAAEINSSIHALKECFRAMRSAKGQPPYRESLLTRVLSDSFSSDEAMIVAIGTVSPAAKDTEHSIGTLRALQQLQGTQMTLEEREDVLKPKVEVEKESHPKTWSEAEVRQWVEEAAGGRAKQFAASVSKGTDGKNLLRWPAQRFVQLCEGNEDLGSKLYQELRVKMR</sequence>
<dbReference type="SUPFAM" id="SSF47769">
    <property type="entry name" value="SAM/Pointed domain"/>
    <property type="match status" value="1"/>
</dbReference>
<comment type="caution">
    <text evidence="4">The sequence shown here is derived from an EMBL/GenBank/DDBJ whole genome shotgun (WGS) entry which is preliminary data.</text>
</comment>
<evidence type="ECO:0000256" key="2">
    <source>
        <dbReference type="SAM" id="MobiDB-lite"/>
    </source>
</evidence>
<comment type="similarity">
    <text evidence="1">Belongs to the TRAFAC class myosin-kinesin ATPase superfamily. Kinesin family.</text>
</comment>
<name>A0AA36JLV5_9DINO</name>
<feature type="domain" description="Kinesin motor" evidence="3">
    <location>
        <begin position="353"/>
        <end position="662"/>
    </location>
</feature>
<dbReference type="PANTHER" id="PTHR47971">
    <property type="entry name" value="KINESIN-RELATED PROTEIN 6"/>
    <property type="match status" value="1"/>
</dbReference>
<keyword evidence="1" id="KW-0067">ATP-binding</keyword>
<evidence type="ECO:0000313" key="4">
    <source>
        <dbReference type="EMBL" id="CAJ1407880.1"/>
    </source>
</evidence>
<gene>
    <name evidence="4" type="ORF">EVOR1521_LOCUS29478</name>
</gene>
<keyword evidence="1" id="KW-0547">Nucleotide-binding</keyword>
<reference evidence="4" key="1">
    <citation type="submission" date="2023-08" db="EMBL/GenBank/DDBJ databases">
        <authorList>
            <person name="Chen Y."/>
            <person name="Shah S."/>
            <person name="Dougan E. K."/>
            <person name="Thang M."/>
            <person name="Chan C."/>
        </authorList>
    </citation>
    <scope>NUCLEOTIDE SEQUENCE</scope>
</reference>
<dbReference type="PANTHER" id="PTHR47971:SF20">
    <property type="entry name" value="KINESIN-LIKE PROTEIN KIF24"/>
    <property type="match status" value="1"/>
</dbReference>
<dbReference type="GO" id="GO:0008017">
    <property type="term" value="F:microtubule binding"/>
    <property type="evidence" value="ECO:0007669"/>
    <property type="project" value="InterPro"/>
</dbReference>
<feature type="compositionally biased region" description="Basic and acidic residues" evidence="2">
    <location>
        <begin position="303"/>
        <end position="315"/>
    </location>
</feature>
<dbReference type="EMBL" id="CAUJNA010003694">
    <property type="protein sequence ID" value="CAJ1407880.1"/>
    <property type="molecule type" value="Genomic_DNA"/>
</dbReference>
<dbReference type="Pfam" id="PF00225">
    <property type="entry name" value="Kinesin"/>
    <property type="match status" value="1"/>
</dbReference>
<dbReference type="PROSITE" id="PS50067">
    <property type="entry name" value="KINESIN_MOTOR_2"/>
    <property type="match status" value="1"/>
</dbReference>
<dbReference type="Gene3D" id="1.10.150.50">
    <property type="entry name" value="Transcription Factor, Ets-1"/>
    <property type="match status" value="1"/>
</dbReference>
<evidence type="ECO:0000256" key="1">
    <source>
        <dbReference type="PROSITE-ProRule" id="PRU00283"/>
    </source>
</evidence>
<dbReference type="SUPFAM" id="SSF52540">
    <property type="entry name" value="P-loop containing nucleoside triphosphate hydrolases"/>
    <property type="match status" value="1"/>
</dbReference>
<dbReference type="InterPro" id="IPR013761">
    <property type="entry name" value="SAM/pointed_sf"/>
</dbReference>
<proteinExistence type="inferred from homology"/>
<feature type="region of interest" description="Disordered" evidence="2">
    <location>
        <begin position="166"/>
        <end position="315"/>
    </location>
</feature>
<dbReference type="GO" id="GO:0007019">
    <property type="term" value="P:microtubule depolymerization"/>
    <property type="evidence" value="ECO:0007669"/>
    <property type="project" value="TreeGrafter"/>
</dbReference>
<dbReference type="InterPro" id="IPR001752">
    <property type="entry name" value="Kinesin_motor_dom"/>
</dbReference>
<dbReference type="InterPro" id="IPR036961">
    <property type="entry name" value="Kinesin_motor_dom_sf"/>
</dbReference>
<dbReference type="Gene3D" id="3.40.850.10">
    <property type="entry name" value="Kinesin motor domain"/>
    <property type="match status" value="1"/>
</dbReference>
<evidence type="ECO:0000259" key="3">
    <source>
        <dbReference type="PROSITE" id="PS50067"/>
    </source>
</evidence>
<dbReference type="GO" id="GO:0007018">
    <property type="term" value="P:microtubule-based movement"/>
    <property type="evidence" value="ECO:0007669"/>
    <property type="project" value="InterPro"/>
</dbReference>
<dbReference type="GO" id="GO:0005874">
    <property type="term" value="C:microtubule"/>
    <property type="evidence" value="ECO:0007669"/>
    <property type="project" value="TreeGrafter"/>
</dbReference>
<dbReference type="InterPro" id="IPR027640">
    <property type="entry name" value="Kinesin-like_fam"/>
</dbReference>
<evidence type="ECO:0000313" key="5">
    <source>
        <dbReference type="Proteomes" id="UP001178507"/>
    </source>
</evidence>
<dbReference type="SMART" id="SM00129">
    <property type="entry name" value="KISc"/>
    <property type="match status" value="1"/>
</dbReference>
<organism evidence="4 5">
    <name type="scientific">Effrenium voratum</name>
    <dbReference type="NCBI Taxonomy" id="2562239"/>
    <lineage>
        <taxon>Eukaryota</taxon>
        <taxon>Sar</taxon>
        <taxon>Alveolata</taxon>
        <taxon>Dinophyceae</taxon>
        <taxon>Suessiales</taxon>
        <taxon>Symbiodiniaceae</taxon>
        <taxon>Effrenium</taxon>
    </lineage>
</organism>
<dbReference type="Proteomes" id="UP001178507">
    <property type="component" value="Unassembled WGS sequence"/>
</dbReference>
<feature type="compositionally biased region" description="Polar residues" evidence="2">
    <location>
        <begin position="199"/>
        <end position="215"/>
    </location>
</feature>
<protein>
    <recommendedName>
        <fullName evidence="3">Kinesin motor domain-containing protein</fullName>
    </recommendedName>
</protein>
<dbReference type="InterPro" id="IPR027417">
    <property type="entry name" value="P-loop_NTPase"/>
</dbReference>